<feature type="transmembrane region" description="Helical" evidence="6">
    <location>
        <begin position="34"/>
        <end position="53"/>
    </location>
</feature>
<evidence type="ECO:0000256" key="2">
    <source>
        <dbReference type="ARBA" id="ARBA00022692"/>
    </source>
</evidence>
<dbReference type="Pfam" id="PF20684">
    <property type="entry name" value="Fung_rhodopsin"/>
    <property type="match status" value="1"/>
</dbReference>
<reference evidence="8" key="1">
    <citation type="journal article" date="2021" name="Nat. Commun.">
        <title>Genetic determinants of endophytism in the Arabidopsis root mycobiome.</title>
        <authorList>
            <person name="Mesny F."/>
            <person name="Miyauchi S."/>
            <person name="Thiergart T."/>
            <person name="Pickel B."/>
            <person name="Atanasova L."/>
            <person name="Karlsson M."/>
            <person name="Huettel B."/>
            <person name="Barry K.W."/>
            <person name="Haridas S."/>
            <person name="Chen C."/>
            <person name="Bauer D."/>
            <person name="Andreopoulos W."/>
            <person name="Pangilinan J."/>
            <person name="LaButti K."/>
            <person name="Riley R."/>
            <person name="Lipzen A."/>
            <person name="Clum A."/>
            <person name="Drula E."/>
            <person name="Henrissat B."/>
            <person name="Kohler A."/>
            <person name="Grigoriev I.V."/>
            <person name="Martin F.M."/>
            <person name="Hacquard S."/>
        </authorList>
    </citation>
    <scope>NUCLEOTIDE SEQUENCE</scope>
    <source>
        <strain evidence="8">MPI-CAGE-CH-0235</strain>
    </source>
</reference>
<evidence type="ECO:0000313" key="8">
    <source>
        <dbReference type="EMBL" id="KAH7304096.1"/>
    </source>
</evidence>
<keyword evidence="4 6" id="KW-0472">Membrane</keyword>
<dbReference type="EMBL" id="JAGPNK010000026">
    <property type="protein sequence ID" value="KAH7304096.1"/>
    <property type="molecule type" value="Genomic_DNA"/>
</dbReference>
<dbReference type="PANTHER" id="PTHR33048:SF158">
    <property type="entry name" value="MEMBRANE PROTEIN PTH11-LIKE, PUTATIVE-RELATED"/>
    <property type="match status" value="1"/>
</dbReference>
<dbReference type="OrthoDB" id="5342292at2759"/>
<keyword evidence="9" id="KW-1185">Reference proteome</keyword>
<evidence type="ECO:0000313" key="9">
    <source>
        <dbReference type="Proteomes" id="UP000813444"/>
    </source>
</evidence>
<feature type="transmembrane region" description="Helical" evidence="6">
    <location>
        <begin position="65"/>
        <end position="84"/>
    </location>
</feature>
<evidence type="ECO:0000259" key="7">
    <source>
        <dbReference type="Pfam" id="PF20684"/>
    </source>
</evidence>
<feature type="domain" description="Rhodopsin" evidence="7">
    <location>
        <begin position="49"/>
        <end position="294"/>
    </location>
</feature>
<name>A0A8K0SID1_9HYPO</name>
<evidence type="ECO:0000256" key="6">
    <source>
        <dbReference type="SAM" id="Phobius"/>
    </source>
</evidence>
<feature type="transmembrane region" description="Helical" evidence="6">
    <location>
        <begin position="146"/>
        <end position="169"/>
    </location>
</feature>
<feature type="transmembrane region" description="Helical" evidence="6">
    <location>
        <begin position="229"/>
        <end position="251"/>
    </location>
</feature>
<comment type="subcellular location">
    <subcellularLocation>
        <location evidence="1">Membrane</location>
        <topology evidence="1">Multi-pass membrane protein</topology>
    </subcellularLocation>
</comment>
<feature type="transmembrane region" description="Helical" evidence="6">
    <location>
        <begin position="113"/>
        <end position="134"/>
    </location>
</feature>
<protein>
    <recommendedName>
        <fullName evidence="7">Rhodopsin domain-containing protein</fullName>
    </recommendedName>
</protein>
<dbReference type="GO" id="GO:0016020">
    <property type="term" value="C:membrane"/>
    <property type="evidence" value="ECO:0007669"/>
    <property type="project" value="UniProtKB-SubCell"/>
</dbReference>
<feature type="transmembrane region" description="Helical" evidence="6">
    <location>
        <begin position="271"/>
        <end position="294"/>
    </location>
</feature>
<keyword evidence="2 6" id="KW-0812">Transmembrane</keyword>
<evidence type="ECO:0000256" key="5">
    <source>
        <dbReference type="ARBA" id="ARBA00038359"/>
    </source>
</evidence>
<comment type="similarity">
    <text evidence="5">Belongs to the SAT4 family.</text>
</comment>
<dbReference type="PANTHER" id="PTHR33048">
    <property type="entry name" value="PTH11-LIKE INTEGRAL MEMBRANE PROTEIN (AFU_ORTHOLOGUE AFUA_5G11245)"/>
    <property type="match status" value="1"/>
</dbReference>
<dbReference type="InterPro" id="IPR049326">
    <property type="entry name" value="Rhodopsin_dom_fungi"/>
</dbReference>
<feature type="transmembrane region" description="Helical" evidence="6">
    <location>
        <begin position="194"/>
        <end position="217"/>
    </location>
</feature>
<keyword evidence="3 6" id="KW-1133">Transmembrane helix</keyword>
<comment type="caution">
    <text evidence="8">The sequence shown here is derived from an EMBL/GenBank/DDBJ whole genome shotgun (WGS) entry which is preliminary data.</text>
</comment>
<accession>A0A8K0SID1</accession>
<dbReference type="Proteomes" id="UP000813444">
    <property type="component" value="Unassembled WGS sequence"/>
</dbReference>
<evidence type="ECO:0000256" key="1">
    <source>
        <dbReference type="ARBA" id="ARBA00004141"/>
    </source>
</evidence>
<evidence type="ECO:0000256" key="4">
    <source>
        <dbReference type="ARBA" id="ARBA00023136"/>
    </source>
</evidence>
<dbReference type="AlphaFoldDB" id="A0A8K0SID1"/>
<sequence length="392" mass="42823">MSFPDLSQVPLTDPPDGLDSNFIDPPSQVWQPRLAIYITFPIGILSVILRIYTRIHLGQRFGADDYFMIAAGLGAIGYTAVMLVTTQNDVLGRHAWDIPVAAVMTPSILEESFAIAVVNLFAHSCMKISLSFLYRRIFYPSTTSTFMIWGGIIFIATSYSALLVSWTYFTVPHVGDGGWVSPAFTERVGRTAPALAISISVVNSFTDFYLLGIPLAAVSMLEMSTRKKFAVSALFLTGLLICALSVAGVVARVRLYQANSVDSFWITMSAYAFSVTEVNIGLFCACIPVVFTTLRSAILRSRSILSSWRESLISSATGTVHTDSQRTAKSDGVPESSGELPIVEKGTLGTLISIIRGGRRPRTDAAMTAGMEMSRYSELRSVDVEYHKNMVK</sequence>
<dbReference type="InterPro" id="IPR052337">
    <property type="entry name" value="SAT4-like"/>
</dbReference>
<organism evidence="8 9">
    <name type="scientific">Stachybotrys elegans</name>
    <dbReference type="NCBI Taxonomy" id="80388"/>
    <lineage>
        <taxon>Eukaryota</taxon>
        <taxon>Fungi</taxon>
        <taxon>Dikarya</taxon>
        <taxon>Ascomycota</taxon>
        <taxon>Pezizomycotina</taxon>
        <taxon>Sordariomycetes</taxon>
        <taxon>Hypocreomycetidae</taxon>
        <taxon>Hypocreales</taxon>
        <taxon>Stachybotryaceae</taxon>
        <taxon>Stachybotrys</taxon>
    </lineage>
</organism>
<evidence type="ECO:0000256" key="3">
    <source>
        <dbReference type="ARBA" id="ARBA00022989"/>
    </source>
</evidence>
<gene>
    <name evidence="8" type="ORF">B0I35DRAFT_465423</name>
</gene>
<proteinExistence type="inferred from homology"/>